<comment type="function">
    <text evidence="1">May be involved in spermatogenesis.</text>
</comment>
<dbReference type="AlphaFoldDB" id="A0A556U836"/>
<evidence type="ECO:0000256" key="3">
    <source>
        <dbReference type="ARBA" id="ARBA00004496"/>
    </source>
</evidence>
<dbReference type="InterPro" id="IPR008996">
    <property type="entry name" value="IL1/FGF"/>
</dbReference>
<dbReference type="Pfam" id="PF14713">
    <property type="entry name" value="DUF4464"/>
    <property type="match status" value="1"/>
</dbReference>
<keyword evidence="13" id="KW-1185">Reference proteome</keyword>
<sequence>MNVAFLLALVAQLIGTAAVWLTDHLVASGRRTGTLYCRVGIGFHLQIHPNGRVNGSHEPSHLSLLELFSLSQGVIGIRGVFSNRFLAMNKRGWLHATERFTDDCKFRERFQENSYNTYASVLHKNHRTGREWFVALNKNGKAKMGSSSSVKAQHMSTHFLPRMNMHMKLEPGFTITDKEQERTQTQKPKPRTPVVPMNRGQTQIRTVKFKRANRSHDPVAKHCIYSFVNNMEKDGIPADLDGTVNEFSFYDEYLDSKITPLDIYYLEDEKLARQVVELGLRGTGEVWKREEFESRKAAVQASRLSKKSEQKTLASAGKELKDNFLRALAEREEANRSGKNHSIIFIRDHSACGQEISGYIDYAHRLKCGDFEPYFSGRKRLLPRPTDLSFYNWKTNEVASCDSENYHVIANNPTGVLFMNKKDRNIVNVDPQATPCEHSPRISIKSDIYQHVVIFDHYIKCTV</sequence>
<evidence type="ECO:0000256" key="10">
    <source>
        <dbReference type="SAM" id="MobiDB-lite"/>
    </source>
</evidence>
<protein>
    <recommendedName>
        <fullName evidence="6">Cilia- and flagella-associated protein 299</fullName>
    </recommendedName>
</protein>
<name>A0A556U836_BAGYA</name>
<organism evidence="12 13">
    <name type="scientific">Bagarius yarrelli</name>
    <name type="common">Goonch</name>
    <name type="synonym">Bagrus yarrelli</name>
    <dbReference type="NCBI Taxonomy" id="175774"/>
    <lineage>
        <taxon>Eukaryota</taxon>
        <taxon>Metazoa</taxon>
        <taxon>Chordata</taxon>
        <taxon>Craniata</taxon>
        <taxon>Vertebrata</taxon>
        <taxon>Euteleostomi</taxon>
        <taxon>Actinopterygii</taxon>
        <taxon>Neopterygii</taxon>
        <taxon>Teleostei</taxon>
        <taxon>Ostariophysi</taxon>
        <taxon>Siluriformes</taxon>
        <taxon>Sisoridae</taxon>
        <taxon>Sisorinae</taxon>
        <taxon>Bagarius</taxon>
    </lineage>
</organism>
<evidence type="ECO:0000256" key="11">
    <source>
        <dbReference type="SAM" id="SignalP"/>
    </source>
</evidence>
<evidence type="ECO:0000256" key="9">
    <source>
        <dbReference type="ARBA" id="ARBA00023242"/>
    </source>
</evidence>
<dbReference type="PRINTS" id="PR00263">
    <property type="entry name" value="HBGFFGF"/>
</dbReference>
<evidence type="ECO:0000256" key="7">
    <source>
        <dbReference type="ARBA" id="ARBA00022490"/>
    </source>
</evidence>
<dbReference type="GO" id="GO:0005737">
    <property type="term" value="C:cytoplasm"/>
    <property type="evidence" value="ECO:0007669"/>
    <property type="project" value="UniProtKB-SubCell"/>
</dbReference>
<dbReference type="PANTHER" id="PTHR33588:SF1">
    <property type="entry name" value="CILIA- AND FLAGELLA-ASSOCIATED PROTEIN 299"/>
    <property type="match status" value="1"/>
</dbReference>
<dbReference type="Gene3D" id="2.80.10.50">
    <property type="match status" value="1"/>
</dbReference>
<keyword evidence="11" id="KW-0732">Signal</keyword>
<dbReference type="PANTHER" id="PTHR33588">
    <property type="entry name" value="CILIA- AND FLAGELLA-ASSOCIATED PROTEIN 299"/>
    <property type="match status" value="1"/>
</dbReference>
<accession>A0A556U836</accession>
<evidence type="ECO:0000256" key="8">
    <source>
        <dbReference type="ARBA" id="ARBA00022525"/>
    </source>
</evidence>
<dbReference type="SUPFAM" id="SSF50353">
    <property type="entry name" value="Cytokine"/>
    <property type="match status" value="1"/>
</dbReference>
<evidence type="ECO:0000256" key="1">
    <source>
        <dbReference type="ARBA" id="ARBA00003056"/>
    </source>
</evidence>
<dbReference type="GO" id="GO:0008083">
    <property type="term" value="F:growth factor activity"/>
    <property type="evidence" value="ECO:0007669"/>
    <property type="project" value="InterPro"/>
</dbReference>
<comment type="caution">
    <text evidence="12">The sequence shown here is derived from an EMBL/GenBank/DDBJ whole genome shotgun (WGS) entry which is preliminary data.</text>
</comment>
<comment type="similarity">
    <text evidence="5">Belongs to the heparin-binding growth factors family.</text>
</comment>
<evidence type="ECO:0000256" key="5">
    <source>
        <dbReference type="ARBA" id="ARBA00007936"/>
    </source>
</evidence>
<dbReference type="GO" id="GO:0005634">
    <property type="term" value="C:nucleus"/>
    <property type="evidence" value="ECO:0007669"/>
    <property type="project" value="UniProtKB-SubCell"/>
</dbReference>
<gene>
    <name evidence="12" type="ORF">Baya_9964</name>
</gene>
<evidence type="ECO:0000256" key="4">
    <source>
        <dbReference type="ARBA" id="ARBA00004613"/>
    </source>
</evidence>
<evidence type="ECO:0000256" key="6">
    <source>
        <dbReference type="ARBA" id="ARBA00021436"/>
    </source>
</evidence>
<dbReference type="Proteomes" id="UP000319801">
    <property type="component" value="Unassembled WGS sequence"/>
</dbReference>
<comment type="subcellular location">
    <subcellularLocation>
        <location evidence="3">Cytoplasm</location>
    </subcellularLocation>
    <subcellularLocation>
        <location evidence="2">Nucleus</location>
    </subcellularLocation>
    <subcellularLocation>
        <location evidence="4">Secreted</location>
    </subcellularLocation>
</comment>
<keyword evidence="8" id="KW-0964">Secreted</keyword>
<dbReference type="OrthoDB" id="9947297at2759"/>
<evidence type="ECO:0000256" key="2">
    <source>
        <dbReference type="ARBA" id="ARBA00004123"/>
    </source>
</evidence>
<dbReference type="Pfam" id="PF00167">
    <property type="entry name" value="FGF"/>
    <property type="match status" value="1"/>
</dbReference>
<proteinExistence type="inferred from homology"/>
<dbReference type="InterPro" id="IPR002209">
    <property type="entry name" value="Fibroblast_GF_fam"/>
</dbReference>
<keyword evidence="7" id="KW-0963">Cytoplasm</keyword>
<dbReference type="EMBL" id="VCAZ01000061">
    <property type="protein sequence ID" value="TSN86069.1"/>
    <property type="molecule type" value="Genomic_DNA"/>
</dbReference>
<feature type="chain" id="PRO_5036476568" description="Cilia- and flagella-associated protein 299" evidence="11">
    <location>
        <begin position="19"/>
        <end position="463"/>
    </location>
</feature>
<dbReference type="GO" id="GO:0005576">
    <property type="term" value="C:extracellular region"/>
    <property type="evidence" value="ECO:0007669"/>
    <property type="project" value="UniProtKB-SubCell"/>
</dbReference>
<dbReference type="SMART" id="SM00442">
    <property type="entry name" value="FGF"/>
    <property type="match status" value="1"/>
</dbReference>
<feature type="signal peptide" evidence="11">
    <location>
        <begin position="1"/>
        <end position="18"/>
    </location>
</feature>
<dbReference type="PROSITE" id="PS00247">
    <property type="entry name" value="HBGF_FGF"/>
    <property type="match status" value="1"/>
</dbReference>
<keyword evidence="9" id="KW-0539">Nucleus</keyword>
<evidence type="ECO:0000313" key="12">
    <source>
        <dbReference type="EMBL" id="TSN86069.1"/>
    </source>
</evidence>
<dbReference type="PRINTS" id="PR00262">
    <property type="entry name" value="IL1HBGF"/>
</dbReference>
<dbReference type="InterPro" id="IPR027887">
    <property type="entry name" value="DUF4464"/>
</dbReference>
<evidence type="ECO:0000313" key="13">
    <source>
        <dbReference type="Proteomes" id="UP000319801"/>
    </source>
</evidence>
<reference evidence="12 13" key="1">
    <citation type="journal article" date="2019" name="Genome Biol. Evol.">
        <title>Whole-Genome Sequencing of the Giant Devil Catfish, Bagarius yarrelli.</title>
        <authorList>
            <person name="Jiang W."/>
            <person name="Lv Y."/>
            <person name="Cheng L."/>
            <person name="Yang K."/>
            <person name="Chao B."/>
            <person name="Wang X."/>
            <person name="Li Y."/>
            <person name="Pan X."/>
            <person name="You X."/>
            <person name="Zhang Y."/>
            <person name="Yang J."/>
            <person name="Li J."/>
            <person name="Zhang X."/>
            <person name="Liu S."/>
            <person name="Sun C."/>
            <person name="Yang J."/>
            <person name="Shi Q."/>
        </authorList>
    </citation>
    <scope>NUCLEOTIDE SEQUENCE [LARGE SCALE GENOMIC DNA]</scope>
    <source>
        <strain evidence="12">JWS20170419001</strain>
        <tissue evidence="12">Muscle</tissue>
    </source>
</reference>
<feature type="region of interest" description="Disordered" evidence="10">
    <location>
        <begin position="179"/>
        <end position="198"/>
    </location>
</feature>